<dbReference type="PROSITE" id="PS51918">
    <property type="entry name" value="RADICAL_SAM"/>
    <property type="match status" value="1"/>
</dbReference>
<dbReference type="Proteomes" id="UP000184604">
    <property type="component" value="Chromosome"/>
</dbReference>
<dbReference type="PANTHER" id="PTHR11228">
    <property type="entry name" value="RADICAL SAM DOMAIN PROTEIN"/>
    <property type="match status" value="1"/>
</dbReference>
<evidence type="ECO:0000256" key="2">
    <source>
        <dbReference type="ARBA" id="ARBA00022723"/>
    </source>
</evidence>
<reference evidence="6 7" key="1">
    <citation type="submission" date="2016-12" db="EMBL/GenBank/DDBJ databases">
        <title>Complete genome sequence of Clostridium kluyveri JZZ isolated from the pit mud of a Chinese flavor liquor-making factory.</title>
        <authorList>
            <person name="Wang Y."/>
        </authorList>
    </citation>
    <scope>NUCLEOTIDE SEQUENCE [LARGE SCALE GENOMIC DNA]</scope>
    <source>
        <strain evidence="6 7">JZZ</strain>
    </source>
</reference>
<dbReference type="GO" id="GO:0003824">
    <property type="term" value="F:catalytic activity"/>
    <property type="evidence" value="ECO:0007669"/>
    <property type="project" value="InterPro"/>
</dbReference>
<evidence type="ECO:0000259" key="5">
    <source>
        <dbReference type="PROSITE" id="PS51918"/>
    </source>
</evidence>
<evidence type="ECO:0000256" key="4">
    <source>
        <dbReference type="ARBA" id="ARBA00023014"/>
    </source>
</evidence>
<keyword evidence="3" id="KW-0408">Iron</keyword>
<sequence length="353" mass="40563">MKVRRHSKNYNFYGDTETGVTMRWGSSINTNPEYAPWPELADISISNHCTKGCEFCYKGSTENNSFMLLDEYDYVLSSLNSKRWGNVFQVALGGGEPLEHPSFIKIIKRTNEKGIVANFTTNGIHLDKTTIKYIKDKVGAAAISIGTVNELKLDKIKLLTDEGIKANIHFILDNTSIYEAIDILKGKYNDLLKNINGIIFLTYKPKGRASMNKCLNIDEKLEEFTALTEKSMCTARIGFDACFVPVLMKYTDVNVDYIDSCECGFFSVYIDEELNVIPCSFANNQRFSYNLKEYTMETIWQQKYENYRKEILKNTCISHCKNKIHCRGKCIYYDKLSFCYKGPETEKQILEVY</sequence>
<evidence type="ECO:0000256" key="3">
    <source>
        <dbReference type="ARBA" id="ARBA00023004"/>
    </source>
</evidence>
<dbReference type="InterPro" id="IPR050377">
    <property type="entry name" value="Radical_SAM_PqqE_MftC-like"/>
</dbReference>
<dbReference type="CDD" id="cd21109">
    <property type="entry name" value="SPASM"/>
    <property type="match status" value="1"/>
</dbReference>
<dbReference type="SFLD" id="SFLDS00029">
    <property type="entry name" value="Radical_SAM"/>
    <property type="match status" value="1"/>
</dbReference>
<keyword evidence="1" id="KW-0949">S-adenosyl-L-methionine</keyword>
<dbReference type="InterPro" id="IPR058240">
    <property type="entry name" value="rSAM_sf"/>
</dbReference>
<keyword evidence="4" id="KW-0411">Iron-sulfur</keyword>
<evidence type="ECO:0000313" key="6">
    <source>
        <dbReference type="EMBL" id="APM39156.1"/>
    </source>
</evidence>
<gene>
    <name evidence="6" type="ORF">BS101_10570</name>
</gene>
<evidence type="ECO:0000256" key="1">
    <source>
        <dbReference type="ARBA" id="ARBA00022691"/>
    </source>
</evidence>
<feature type="domain" description="Radical SAM core" evidence="5">
    <location>
        <begin position="35"/>
        <end position="240"/>
    </location>
</feature>
<dbReference type="InterPro" id="IPR007197">
    <property type="entry name" value="rSAM"/>
</dbReference>
<dbReference type="SUPFAM" id="SSF102114">
    <property type="entry name" value="Radical SAM enzymes"/>
    <property type="match status" value="1"/>
</dbReference>
<dbReference type="Gene3D" id="3.20.20.70">
    <property type="entry name" value="Aldolase class I"/>
    <property type="match status" value="1"/>
</dbReference>
<name>A0A1L5F801_CLOKL</name>
<dbReference type="GO" id="GO:0046872">
    <property type="term" value="F:metal ion binding"/>
    <property type="evidence" value="ECO:0007669"/>
    <property type="project" value="UniProtKB-KW"/>
</dbReference>
<protein>
    <submittedName>
        <fullName evidence="6">Radical SAM protein</fullName>
    </submittedName>
</protein>
<dbReference type="SFLD" id="SFLDG01067">
    <property type="entry name" value="SPASM/twitch_domain_containing"/>
    <property type="match status" value="1"/>
</dbReference>
<dbReference type="OrthoDB" id="9763993at2"/>
<dbReference type="GO" id="GO:0051536">
    <property type="term" value="F:iron-sulfur cluster binding"/>
    <property type="evidence" value="ECO:0007669"/>
    <property type="project" value="UniProtKB-KW"/>
</dbReference>
<dbReference type="InterPro" id="IPR013785">
    <property type="entry name" value="Aldolase_TIM"/>
</dbReference>
<dbReference type="AlphaFoldDB" id="A0A1L5F801"/>
<dbReference type="EMBL" id="CP018335">
    <property type="protein sequence ID" value="APM39156.1"/>
    <property type="molecule type" value="Genomic_DNA"/>
</dbReference>
<organism evidence="6 7">
    <name type="scientific">Clostridium kluyveri</name>
    <dbReference type="NCBI Taxonomy" id="1534"/>
    <lineage>
        <taxon>Bacteria</taxon>
        <taxon>Bacillati</taxon>
        <taxon>Bacillota</taxon>
        <taxon>Clostridia</taxon>
        <taxon>Eubacteriales</taxon>
        <taxon>Clostridiaceae</taxon>
        <taxon>Clostridium</taxon>
    </lineage>
</organism>
<evidence type="ECO:0000313" key="7">
    <source>
        <dbReference type="Proteomes" id="UP000184604"/>
    </source>
</evidence>
<dbReference type="CDD" id="cd01335">
    <property type="entry name" value="Radical_SAM"/>
    <property type="match status" value="1"/>
</dbReference>
<dbReference type="RefSeq" id="WP_073538791.1">
    <property type="nucleotide sequence ID" value="NZ_CP018335.1"/>
</dbReference>
<dbReference type="PANTHER" id="PTHR11228:SF7">
    <property type="entry name" value="PQQA PEPTIDE CYCLASE"/>
    <property type="match status" value="1"/>
</dbReference>
<proteinExistence type="predicted"/>
<dbReference type="Pfam" id="PF04055">
    <property type="entry name" value="Radical_SAM"/>
    <property type="match status" value="1"/>
</dbReference>
<accession>A0A1L5F801</accession>
<keyword evidence="2" id="KW-0479">Metal-binding</keyword>